<name>A0AAD5DIH4_9CHLO</name>
<feature type="compositionally biased region" description="Low complexity" evidence="1">
    <location>
        <begin position="174"/>
        <end position="185"/>
    </location>
</feature>
<organism evidence="2 3">
    <name type="scientific">Chlorella ohadii</name>
    <dbReference type="NCBI Taxonomy" id="2649997"/>
    <lineage>
        <taxon>Eukaryota</taxon>
        <taxon>Viridiplantae</taxon>
        <taxon>Chlorophyta</taxon>
        <taxon>core chlorophytes</taxon>
        <taxon>Trebouxiophyceae</taxon>
        <taxon>Chlorellales</taxon>
        <taxon>Chlorellaceae</taxon>
        <taxon>Chlorella clade</taxon>
        <taxon>Chlorella</taxon>
    </lineage>
</organism>
<dbReference type="Proteomes" id="UP001205105">
    <property type="component" value="Unassembled WGS sequence"/>
</dbReference>
<proteinExistence type="predicted"/>
<evidence type="ECO:0000313" key="3">
    <source>
        <dbReference type="Proteomes" id="UP001205105"/>
    </source>
</evidence>
<protein>
    <submittedName>
        <fullName evidence="2">Uncharacterized protein</fullName>
    </submittedName>
</protein>
<comment type="caution">
    <text evidence="2">The sequence shown here is derived from an EMBL/GenBank/DDBJ whole genome shotgun (WGS) entry which is preliminary data.</text>
</comment>
<dbReference type="AlphaFoldDB" id="A0AAD5DIH4"/>
<feature type="compositionally biased region" description="Low complexity" evidence="1">
    <location>
        <begin position="192"/>
        <end position="202"/>
    </location>
</feature>
<dbReference type="EMBL" id="JADXDR010000149">
    <property type="protein sequence ID" value="KAI7837551.1"/>
    <property type="molecule type" value="Genomic_DNA"/>
</dbReference>
<reference evidence="2" key="1">
    <citation type="submission" date="2020-11" db="EMBL/GenBank/DDBJ databases">
        <title>Chlorella ohadii genome sequencing and assembly.</title>
        <authorList>
            <person name="Murik O."/>
            <person name="Treves H."/>
            <person name="Kedem I."/>
            <person name="Shotland Y."/>
            <person name="Kaplan A."/>
        </authorList>
    </citation>
    <scope>NUCLEOTIDE SEQUENCE</scope>
    <source>
        <strain evidence="2">1</strain>
    </source>
</reference>
<keyword evidence="3" id="KW-1185">Reference proteome</keyword>
<feature type="region of interest" description="Disordered" evidence="1">
    <location>
        <begin position="170"/>
        <end position="214"/>
    </location>
</feature>
<sequence length="214" mass="22484">MFTDVCSPVSMQRGLQAGVVYTLRNVIPKNPPKDRQDGRRVVDLQVDNFSELDRVRLPLQIPDQVLSSHAEGDTDICLRLDATCALPNDKGGWLLEDAAGTELRLARGQISAQTGQRMQKAFMSGTLVISVQATPVKLVSREERILSGVSKAVQGKKVQTKVAVLSGAGGAPLDAGARQQSGQGQAKRKSGKAAAAAGDSAAAGGGKAAKRVKK</sequence>
<evidence type="ECO:0000256" key="1">
    <source>
        <dbReference type="SAM" id="MobiDB-lite"/>
    </source>
</evidence>
<evidence type="ECO:0000313" key="2">
    <source>
        <dbReference type="EMBL" id="KAI7837551.1"/>
    </source>
</evidence>
<accession>A0AAD5DIH4</accession>
<gene>
    <name evidence="2" type="ORF">COHA_008638</name>
</gene>